<dbReference type="InterPro" id="IPR028260">
    <property type="entry name" value="FAM177"/>
</dbReference>
<dbReference type="PANTHER" id="PTHR31206:SF1">
    <property type="entry name" value="LP10445P"/>
    <property type="match status" value="1"/>
</dbReference>
<protein>
    <submittedName>
        <fullName evidence="1">Uncharacterized protein</fullName>
    </submittedName>
</protein>
<comment type="caution">
    <text evidence="1">The sequence shown here is derived from an EMBL/GenBank/DDBJ whole genome shotgun (WGS) entry which is preliminary data.</text>
</comment>
<reference evidence="1 2" key="1">
    <citation type="submission" date="2018-04" db="EMBL/GenBank/DDBJ databases">
        <authorList>
            <person name="Zhang X."/>
            <person name="Yuan J."/>
            <person name="Li F."/>
            <person name="Xiang J."/>
        </authorList>
    </citation>
    <scope>NUCLEOTIDE SEQUENCE [LARGE SCALE GENOMIC DNA]</scope>
    <source>
        <tissue evidence="1">Muscle</tissue>
    </source>
</reference>
<gene>
    <name evidence="1" type="ORF">C7M84_020357</name>
</gene>
<dbReference type="AlphaFoldDB" id="A0A3R7PCZ5"/>
<dbReference type="Proteomes" id="UP000283509">
    <property type="component" value="Unassembled WGS sequence"/>
</dbReference>
<dbReference type="OrthoDB" id="45963at2759"/>
<accession>A0A3R7PCZ5</accession>
<name>A0A3R7PCZ5_PENVA</name>
<dbReference type="EMBL" id="QCYY01003981">
    <property type="protein sequence ID" value="ROT61831.1"/>
    <property type="molecule type" value="Genomic_DNA"/>
</dbReference>
<feature type="non-terminal residue" evidence="1">
    <location>
        <position position="1"/>
    </location>
</feature>
<organism evidence="1 2">
    <name type="scientific">Penaeus vannamei</name>
    <name type="common">Whiteleg shrimp</name>
    <name type="synonym">Litopenaeus vannamei</name>
    <dbReference type="NCBI Taxonomy" id="6689"/>
    <lineage>
        <taxon>Eukaryota</taxon>
        <taxon>Metazoa</taxon>
        <taxon>Ecdysozoa</taxon>
        <taxon>Arthropoda</taxon>
        <taxon>Crustacea</taxon>
        <taxon>Multicrustacea</taxon>
        <taxon>Malacostraca</taxon>
        <taxon>Eumalacostraca</taxon>
        <taxon>Eucarida</taxon>
        <taxon>Decapoda</taxon>
        <taxon>Dendrobranchiata</taxon>
        <taxon>Penaeoidea</taxon>
        <taxon>Penaeidae</taxon>
        <taxon>Penaeus</taxon>
    </lineage>
</organism>
<reference evidence="1 2" key="2">
    <citation type="submission" date="2019-01" db="EMBL/GenBank/DDBJ databases">
        <title>The decoding of complex shrimp genome reveals the adaptation for benthos swimmer, frequently molting mechanism and breeding impact on genome.</title>
        <authorList>
            <person name="Sun Y."/>
            <person name="Gao Y."/>
            <person name="Yu Y."/>
        </authorList>
    </citation>
    <scope>NUCLEOTIDE SEQUENCE [LARGE SCALE GENOMIC DNA]</scope>
    <source>
        <tissue evidence="1">Muscle</tissue>
    </source>
</reference>
<sequence length="55" mass="6395">KALTWGPWIYYWMLYSGSSVLSACDYVGESLANFLGITAPKYQYEIDEYNRAMEE</sequence>
<evidence type="ECO:0000313" key="2">
    <source>
        <dbReference type="Proteomes" id="UP000283509"/>
    </source>
</evidence>
<keyword evidence="2" id="KW-1185">Reference proteome</keyword>
<dbReference type="PANTHER" id="PTHR31206">
    <property type="entry name" value="LP10445P"/>
    <property type="match status" value="1"/>
</dbReference>
<proteinExistence type="predicted"/>
<feature type="non-terminal residue" evidence="1">
    <location>
        <position position="55"/>
    </location>
</feature>
<evidence type="ECO:0000313" key="1">
    <source>
        <dbReference type="EMBL" id="ROT61831.1"/>
    </source>
</evidence>
<dbReference type="Pfam" id="PF14774">
    <property type="entry name" value="FAM177"/>
    <property type="match status" value="1"/>
</dbReference>